<dbReference type="PROSITE" id="PS51340">
    <property type="entry name" value="MOSC"/>
    <property type="match status" value="1"/>
</dbReference>
<keyword evidence="3" id="KW-1185">Reference proteome</keyword>
<reference evidence="2 3" key="1">
    <citation type="submission" date="2016-10" db="EMBL/GenBank/DDBJ databases">
        <authorList>
            <person name="de Groot N.N."/>
        </authorList>
    </citation>
    <scope>NUCLEOTIDE SEQUENCE [LARGE SCALE GENOMIC DNA]</scope>
    <source>
        <strain evidence="2 3">DSM 26915</strain>
    </source>
</reference>
<dbReference type="InterPro" id="IPR005302">
    <property type="entry name" value="MoCF_Sase_C"/>
</dbReference>
<dbReference type="GO" id="GO:0003824">
    <property type="term" value="F:catalytic activity"/>
    <property type="evidence" value="ECO:0007669"/>
    <property type="project" value="InterPro"/>
</dbReference>
<evidence type="ECO:0000259" key="1">
    <source>
        <dbReference type="PROSITE" id="PS51340"/>
    </source>
</evidence>
<evidence type="ECO:0000313" key="3">
    <source>
        <dbReference type="Proteomes" id="UP000236752"/>
    </source>
</evidence>
<dbReference type="Gene3D" id="2.40.33.20">
    <property type="entry name" value="PK beta-barrel domain-like"/>
    <property type="match status" value="1"/>
</dbReference>
<dbReference type="Pfam" id="PF03473">
    <property type="entry name" value="MOSC"/>
    <property type="match status" value="1"/>
</dbReference>
<dbReference type="RefSeq" id="WP_103908945.1">
    <property type="nucleotide sequence ID" value="NZ_FNUZ01000001.1"/>
</dbReference>
<gene>
    <name evidence="2" type="ORF">SAMN04488045_0572</name>
</gene>
<dbReference type="GO" id="GO:0030170">
    <property type="term" value="F:pyridoxal phosphate binding"/>
    <property type="evidence" value="ECO:0007669"/>
    <property type="project" value="InterPro"/>
</dbReference>
<dbReference type="Proteomes" id="UP000236752">
    <property type="component" value="Unassembled WGS sequence"/>
</dbReference>
<dbReference type="OrthoDB" id="9808413at2"/>
<dbReference type="InterPro" id="IPR011037">
    <property type="entry name" value="Pyrv_Knase-like_insert_dom_sf"/>
</dbReference>
<dbReference type="AlphaFoldDB" id="A0A1H5TD08"/>
<dbReference type="GO" id="GO:0030151">
    <property type="term" value="F:molybdenum ion binding"/>
    <property type="evidence" value="ECO:0007669"/>
    <property type="project" value="InterPro"/>
</dbReference>
<protein>
    <submittedName>
        <fullName evidence="2">MOSC domain-containing protein</fullName>
    </submittedName>
</protein>
<organism evidence="2 3">
    <name type="scientific">Thalassococcus halodurans</name>
    <dbReference type="NCBI Taxonomy" id="373675"/>
    <lineage>
        <taxon>Bacteria</taxon>
        <taxon>Pseudomonadati</taxon>
        <taxon>Pseudomonadota</taxon>
        <taxon>Alphaproteobacteria</taxon>
        <taxon>Rhodobacterales</taxon>
        <taxon>Roseobacteraceae</taxon>
        <taxon>Thalassococcus</taxon>
    </lineage>
</organism>
<sequence length="197" mass="21796">MPALKPTQYNARTTWLGTVTPTPDSIRSAPCDHLELTWEGVAADSHAGINRPSCSRLLKQYPRGTEIRNVRQLSIVSAEELTQIAEAMGMTQIAPEWLGATMVVEGIPNFSHIPPSSRLQLADGGMLVVDMENRPCGFPAREIEREHEGFGKRFAAAARGKRGITAWVERPGHLRLGEDLQLHIPHQPIWAHIESVL</sequence>
<name>A0A1H5TD08_9RHOB</name>
<dbReference type="PANTHER" id="PTHR36930:SF1">
    <property type="entry name" value="MOSC DOMAIN-CONTAINING PROTEIN"/>
    <property type="match status" value="1"/>
</dbReference>
<dbReference type="EMBL" id="FNUZ01000001">
    <property type="protein sequence ID" value="SEF60653.1"/>
    <property type="molecule type" value="Genomic_DNA"/>
</dbReference>
<accession>A0A1H5TD08</accession>
<feature type="domain" description="MOSC" evidence="1">
    <location>
        <begin position="20"/>
        <end position="183"/>
    </location>
</feature>
<dbReference type="InterPro" id="IPR052716">
    <property type="entry name" value="MOSC_domain"/>
</dbReference>
<evidence type="ECO:0000313" key="2">
    <source>
        <dbReference type="EMBL" id="SEF60653.1"/>
    </source>
</evidence>
<proteinExistence type="predicted"/>
<dbReference type="SUPFAM" id="SSF50800">
    <property type="entry name" value="PK beta-barrel domain-like"/>
    <property type="match status" value="1"/>
</dbReference>
<dbReference type="PANTHER" id="PTHR36930">
    <property type="entry name" value="METAL-SULFUR CLUSTER BIOSYNTHESIS PROTEINS YUAD-RELATED"/>
    <property type="match status" value="1"/>
</dbReference>